<proteinExistence type="predicted"/>
<keyword evidence="2 6" id="KW-0812">Transmembrane</keyword>
<feature type="region of interest" description="Disordered" evidence="5">
    <location>
        <begin position="1"/>
        <end position="60"/>
    </location>
</feature>
<organism evidence="7 8">
    <name type="scientific">Microbacterium arthrosphaerae</name>
    <dbReference type="NCBI Taxonomy" id="792652"/>
    <lineage>
        <taxon>Bacteria</taxon>
        <taxon>Bacillati</taxon>
        <taxon>Actinomycetota</taxon>
        <taxon>Actinomycetes</taxon>
        <taxon>Micrococcales</taxon>
        <taxon>Microbacteriaceae</taxon>
        <taxon>Microbacterium</taxon>
    </lineage>
</organism>
<reference evidence="7 8" key="1">
    <citation type="submission" date="2023-11" db="EMBL/GenBank/DDBJ databases">
        <title>Draft genome sequence of Microbacterium arthrosphaerae JCM 30492.</title>
        <authorList>
            <person name="Zhang G."/>
            <person name="Ding Y."/>
        </authorList>
    </citation>
    <scope>NUCLEOTIDE SEQUENCE [LARGE SCALE GENOMIC DNA]</scope>
    <source>
        <strain evidence="7 8">JCM 30492</strain>
    </source>
</reference>
<dbReference type="Proteomes" id="UP001283109">
    <property type="component" value="Unassembled WGS sequence"/>
</dbReference>
<comment type="subcellular location">
    <subcellularLocation>
        <location evidence="1">Membrane</location>
        <topology evidence="1">Multi-pass membrane protein</topology>
    </subcellularLocation>
</comment>
<feature type="transmembrane region" description="Helical" evidence="6">
    <location>
        <begin position="108"/>
        <end position="135"/>
    </location>
</feature>
<evidence type="ECO:0000256" key="6">
    <source>
        <dbReference type="SAM" id="Phobius"/>
    </source>
</evidence>
<feature type="transmembrane region" description="Helical" evidence="6">
    <location>
        <begin position="156"/>
        <end position="179"/>
    </location>
</feature>
<comment type="caution">
    <text evidence="7">The sequence shown here is derived from an EMBL/GenBank/DDBJ whole genome shotgun (WGS) entry which is preliminary data.</text>
</comment>
<evidence type="ECO:0000256" key="5">
    <source>
        <dbReference type="SAM" id="MobiDB-lite"/>
    </source>
</evidence>
<keyword evidence="4 6" id="KW-0472">Membrane</keyword>
<keyword evidence="3 6" id="KW-1133">Transmembrane helix</keyword>
<keyword evidence="8" id="KW-1185">Reference proteome</keyword>
<evidence type="ECO:0000313" key="7">
    <source>
        <dbReference type="EMBL" id="MDW4574023.1"/>
    </source>
</evidence>
<sequence>MADAPLTPPLPPQPGQPAVPPPPGYAPPPAQPGYAVPPAQPGYAPPPAAQPGYAVPAPQPGYAPPPAAQPGYAVPASQAGYAVPASQPGYAPPAAYPAPYAKPATGSVAWGLGFLAFIPIPVVSMIIAGIAMASAYGAQRRNGPVAEGNARNAANWGLTVIAVTIVSFTLTAVFAALFGETFRGFLPIGAPILIWAALCVAHVVVIIIGVVKAGKGQVFENRIAIPFIRR</sequence>
<protein>
    <submittedName>
        <fullName evidence="7">DUF4870 domain-containing protein</fullName>
    </submittedName>
</protein>
<evidence type="ECO:0000256" key="4">
    <source>
        <dbReference type="ARBA" id="ARBA00023136"/>
    </source>
</evidence>
<evidence type="ECO:0000313" key="8">
    <source>
        <dbReference type="Proteomes" id="UP001283109"/>
    </source>
</evidence>
<evidence type="ECO:0000256" key="3">
    <source>
        <dbReference type="ARBA" id="ARBA00022989"/>
    </source>
</evidence>
<dbReference type="InterPro" id="IPR019109">
    <property type="entry name" value="MamF_MmsF"/>
</dbReference>
<feature type="compositionally biased region" description="Pro residues" evidence="5">
    <location>
        <begin position="1"/>
        <end position="31"/>
    </location>
</feature>
<dbReference type="Pfam" id="PF09685">
    <property type="entry name" value="MamF_MmsF"/>
    <property type="match status" value="1"/>
</dbReference>
<gene>
    <name evidence="7" type="ORF">R8Z58_14680</name>
</gene>
<feature type="transmembrane region" description="Helical" evidence="6">
    <location>
        <begin position="185"/>
        <end position="211"/>
    </location>
</feature>
<dbReference type="EMBL" id="JAWQEV010000005">
    <property type="protein sequence ID" value="MDW4574023.1"/>
    <property type="molecule type" value="Genomic_DNA"/>
</dbReference>
<dbReference type="RefSeq" id="WP_318354527.1">
    <property type="nucleotide sequence ID" value="NZ_JAWQEV010000005.1"/>
</dbReference>
<name>A0ABU4H3W5_9MICO</name>
<feature type="compositionally biased region" description="Pro residues" evidence="5">
    <location>
        <begin position="38"/>
        <end position="49"/>
    </location>
</feature>
<accession>A0ABU4H3W5</accession>
<evidence type="ECO:0000256" key="2">
    <source>
        <dbReference type="ARBA" id="ARBA00022692"/>
    </source>
</evidence>
<evidence type="ECO:0000256" key="1">
    <source>
        <dbReference type="ARBA" id="ARBA00004141"/>
    </source>
</evidence>